<dbReference type="NCBIfam" id="TIGR01640">
    <property type="entry name" value="F_box_assoc_1"/>
    <property type="match status" value="1"/>
</dbReference>
<gene>
    <name evidence="2" type="ORF">TSUD_412980</name>
</gene>
<dbReference type="InterPro" id="IPR017451">
    <property type="entry name" value="F-box-assoc_interact_dom"/>
</dbReference>
<dbReference type="EMBL" id="DF975087">
    <property type="protein sequence ID" value="GAU51350.1"/>
    <property type="molecule type" value="Genomic_DNA"/>
</dbReference>
<dbReference type="OrthoDB" id="1436648at2759"/>
<dbReference type="SUPFAM" id="SSF81383">
    <property type="entry name" value="F-box domain"/>
    <property type="match status" value="1"/>
</dbReference>
<dbReference type="Gene3D" id="1.20.1280.50">
    <property type="match status" value="1"/>
</dbReference>
<dbReference type="InterPro" id="IPR001810">
    <property type="entry name" value="F-box_dom"/>
</dbReference>
<protein>
    <recommendedName>
        <fullName evidence="1">F-box domain-containing protein</fullName>
    </recommendedName>
</protein>
<proteinExistence type="predicted"/>
<name>A0A2Z6PIR8_TRISU</name>
<dbReference type="Proteomes" id="UP000242715">
    <property type="component" value="Unassembled WGS sequence"/>
</dbReference>
<evidence type="ECO:0000313" key="2">
    <source>
        <dbReference type="EMBL" id="GAU51350.1"/>
    </source>
</evidence>
<dbReference type="PANTHER" id="PTHR31672">
    <property type="entry name" value="BNACNNG10540D PROTEIN"/>
    <property type="match status" value="1"/>
</dbReference>
<sequence>MDIFLLPNQEELRKYYHHHPLTFYFCMNPTVSIPGICINYIPLSKVSVPCFGSHSSQSKSVPNIVFGSFGCQSSESKYESKVISRNCIPDDVAFSILSKLSIKSLKRFGCVCKSWSILFESTYFMTMYSKHFISHHGSHDDYHTFILANHRDDDGDGLYHSEFHLLENRLKLNLPSPLQPYPKITCILGSTSVNGIFCLGQQPFRATQKSLYVLWNPLTEEFKVIPPSPAELTPLHLGDDEEHMFVAHNFHGFGYDQIRDDFKVIQYVSFECSFYGPTSFFEIYSLKSNSWRMIHMDEDLCRQQHNFYSLPFNGLEVYVDGACHWLVSRSINHQDALTLLSFDLSDELFLTTLIGEEPHSRYAICRRLTVLNGSIALISNYHDDVVFHISILGELGVSESWIKLYIYGPLPSIQWPPIGFGKMGYMFIRKKDYEVAYVDLSTQIIDEVGIITDGYRSNFMCGLYKESLLSIGGSSN</sequence>
<dbReference type="PANTHER" id="PTHR31672:SF13">
    <property type="entry name" value="F-BOX PROTEIN CPR30-LIKE"/>
    <property type="match status" value="1"/>
</dbReference>
<accession>A0A2Z6PIR8</accession>
<dbReference type="InterPro" id="IPR006527">
    <property type="entry name" value="F-box-assoc_dom_typ1"/>
</dbReference>
<reference evidence="3" key="1">
    <citation type="journal article" date="2017" name="Front. Plant Sci.">
        <title>Climate Clever Clovers: New Paradigm to Reduce the Environmental Footprint of Ruminants by Breeding Low Methanogenic Forages Utilizing Haplotype Variation.</title>
        <authorList>
            <person name="Kaur P."/>
            <person name="Appels R."/>
            <person name="Bayer P.E."/>
            <person name="Keeble-Gagnere G."/>
            <person name="Wang J."/>
            <person name="Hirakawa H."/>
            <person name="Shirasawa K."/>
            <person name="Vercoe P."/>
            <person name="Stefanova K."/>
            <person name="Durmic Z."/>
            <person name="Nichols P."/>
            <person name="Revell C."/>
            <person name="Isobe S.N."/>
            <person name="Edwards D."/>
            <person name="Erskine W."/>
        </authorList>
    </citation>
    <scope>NUCLEOTIDE SEQUENCE [LARGE SCALE GENOMIC DNA]</scope>
    <source>
        <strain evidence="3">cv. Daliak</strain>
    </source>
</reference>
<feature type="domain" description="F-box" evidence="1">
    <location>
        <begin position="82"/>
        <end position="127"/>
    </location>
</feature>
<dbReference type="Pfam" id="PF07734">
    <property type="entry name" value="FBA_1"/>
    <property type="match status" value="1"/>
</dbReference>
<evidence type="ECO:0000259" key="1">
    <source>
        <dbReference type="PROSITE" id="PS50181"/>
    </source>
</evidence>
<dbReference type="PROSITE" id="PS50181">
    <property type="entry name" value="FBOX"/>
    <property type="match status" value="1"/>
</dbReference>
<organism evidence="2 3">
    <name type="scientific">Trifolium subterraneum</name>
    <name type="common">Subterranean clover</name>
    <dbReference type="NCBI Taxonomy" id="3900"/>
    <lineage>
        <taxon>Eukaryota</taxon>
        <taxon>Viridiplantae</taxon>
        <taxon>Streptophyta</taxon>
        <taxon>Embryophyta</taxon>
        <taxon>Tracheophyta</taxon>
        <taxon>Spermatophyta</taxon>
        <taxon>Magnoliopsida</taxon>
        <taxon>eudicotyledons</taxon>
        <taxon>Gunneridae</taxon>
        <taxon>Pentapetalae</taxon>
        <taxon>rosids</taxon>
        <taxon>fabids</taxon>
        <taxon>Fabales</taxon>
        <taxon>Fabaceae</taxon>
        <taxon>Papilionoideae</taxon>
        <taxon>50 kb inversion clade</taxon>
        <taxon>NPAAA clade</taxon>
        <taxon>Hologalegina</taxon>
        <taxon>IRL clade</taxon>
        <taxon>Trifolieae</taxon>
        <taxon>Trifolium</taxon>
    </lineage>
</organism>
<dbReference type="SMART" id="SM00256">
    <property type="entry name" value="FBOX"/>
    <property type="match status" value="1"/>
</dbReference>
<dbReference type="AlphaFoldDB" id="A0A2Z6PIR8"/>
<dbReference type="InterPro" id="IPR050796">
    <property type="entry name" value="SCF_F-box_component"/>
</dbReference>
<dbReference type="Pfam" id="PF00646">
    <property type="entry name" value="F-box"/>
    <property type="match status" value="1"/>
</dbReference>
<evidence type="ECO:0000313" key="3">
    <source>
        <dbReference type="Proteomes" id="UP000242715"/>
    </source>
</evidence>
<keyword evidence="3" id="KW-1185">Reference proteome</keyword>
<dbReference type="InterPro" id="IPR036047">
    <property type="entry name" value="F-box-like_dom_sf"/>
</dbReference>